<dbReference type="PIRSF" id="PIRSF002703">
    <property type="entry name" value="Thaumatin"/>
    <property type="match status" value="1"/>
</dbReference>
<dbReference type="Proteomes" id="UP000189703">
    <property type="component" value="Unplaced"/>
</dbReference>
<dbReference type="GO" id="GO:0006952">
    <property type="term" value="P:defense response"/>
    <property type="evidence" value="ECO:0000318"/>
    <property type="project" value="GO_Central"/>
</dbReference>
<dbReference type="SUPFAM" id="SSF49870">
    <property type="entry name" value="Osmotin, thaumatin-like protein"/>
    <property type="match status" value="1"/>
</dbReference>
<dbReference type="OMA" id="TNNDMEY"/>
<dbReference type="CDD" id="cd09218">
    <property type="entry name" value="TLP-PA"/>
    <property type="match status" value="1"/>
</dbReference>
<dbReference type="eggNOG" id="ENOG502QUEJ">
    <property type="taxonomic scope" value="Eukaryota"/>
</dbReference>
<protein>
    <submittedName>
        <fullName evidence="4">Pathogenesis-related protein 5-like</fullName>
    </submittedName>
</protein>
<sequence length="244" mass="25810">MASWQKVSSVLLTLSFFFFFGSRASATVFTFKNQCSYTVWPGTLANNGGPVLGDGGFLLAPGATSQVTAPPGWEGRFWARTGCNFDGSGNGRCTTGDCGGLKCRGAGVPPVTLAEFKTGTNNDMEYYDISLVDGYNVNMGIKPTGGTGDCKDIQCVADINGSCPAVLQLKDSAGNVVACKSACTAFNTPEYCCTGNHNTPQTCSPSQYSQMFKRACPMAYSYAYDDPTSTFTCAGSDYLITFCP</sequence>
<dbReference type="SMART" id="SM00205">
    <property type="entry name" value="THN"/>
    <property type="match status" value="1"/>
</dbReference>
<dbReference type="OrthoDB" id="430315at2759"/>
<dbReference type="STRING" id="4432.A0A1U7ZK58"/>
<evidence type="ECO:0000313" key="4">
    <source>
        <dbReference type="RefSeq" id="XP_010248229.1"/>
    </source>
</evidence>
<dbReference type="RefSeq" id="XP_010248229.1">
    <property type="nucleotide sequence ID" value="XM_010249927.2"/>
</dbReference>
<keyword evidence="3" id="KW-1185">Reference proteome</keyword>
<proteinExistence type="inferred from homology"/>
<organism evidence="3 4">
    <name type="scientific">Nelumbo nucifera</name>
    <name type="common">Sacred lotus</name>
    <dbReference type="NCBI Taxonomy" id="4432"/>
    <lineage>
        <taxon>Eukaryota</taxon>
        <taxon>Viridiplantae</taxon>
        <taxon>Streptophyta</taxon>
        <taxon>Embryophyta</taxon>
        <taxon>Tracheophyta</taxon>
        <taxon>Spermatophyta</taxon>
        <taxon>Magnoliopsida</taxon>
        <taxon>Proteales</taxon>
        <taxon>Nelumbonaceae</taxon>
        <taxon>Nelumbo</taxon>
    </lineage>
</organism>
<dbReference type="InterPro" id="IPR017949">
    <property type="entry name" value="Thaumatin_CS"/>
</dbReference>
<accession>A0A1U7ZK58</accession>
<dbReference type="AlphaFoldDB" id="A0A1U7ZK58"/>
<comment type="similarity">
    <text evidence="1">Belongs to the thaumatin family.</text>
</comment>
<reference evidence="4" key="1">
    <citation type="submission" date="2025-08" db="UniProtKB">
        <authorList>
            <consortium name="RefSeq"/>
        </authorList>
    </citation>
    <scope>IDENTIFICATION</scope>
</reference>
<dbReference type="InterPro" id="IPR037176">
    <property type="entry name" value="Osmotin/thaumatin-like_sf"/>
</dbReference>
<name>A0A1U7ZK58_NELNU</name>
<dbReference type="GeneID" id="104591141"/>
<dbReference type="PROSITE" id="PS51367">
    <property type="entry name" value="THAUMATIN_2"/>
    <property type="match status" value="1"/>
</dbReference>
<dbReference type="KEGG" id="nnu:104591141"/>
<dbReference type="Pfam" id="PF00314">
    <property type="entry name" value="Thaumatin"/>
    <property type="match status" value="1"/>
</dbReference>
<dbReference type="PANTHER" id="PTHR31048">
    <property type="entry name" value="OS03G0233200 PROTEIN"/>
    <property type="match status" value="1"/>
</dbReference>
<evidence type="ECO:0000256" key="2">
    <source>
        <dbReference type="ARBA" id="ARBA00023157"/>
    </source>
</evidence>
<dbReference type="PROSITE" id="PS00316">
    <property type="entry name" value="THAUMATIN_1"/>
    <property type="match status" value="1"/>
</dbReference>
<dbReference type="PRINTS" id="PR00347">
    <property type="entry name" value="THAUMATIN"/>
</dbReference>
<evidence type="ECO:0000256" key="1">
    <source>
        <dbReference type="ARBA" id="ARBA00010607"/>
    </source>
</evidence>
<gene>
    <name evidence="4" type="primary">LOC104591141</name>
</gene>
<dbReference type="InterPro" id="IPR001938">
    <property type="entry name" value="Thaumatin"/>
</dbReference>
<keyword evidence="2" id="KW-1015">Disulfide bond</keyword>
<dbReference type="FunFam" id="2.60.110.10:FF:000002">
    <property type="entry name" value="Thaumatin-like protein 1a"/>
    <property type="match status" value="1"/>
</dbReference>
<evidence type="ECO:0000313" key="3">
    <source>
        <dbReference type="Proteomes" id="UP000189703"/>
    </source>
</evidence>
<dbReference type="Gene3D" id="2.60.110.10">
    <property type="entry name" value="Thaumatin"/>
    <property type="match status" value="1"/>
</dbReference>